<accession>A0A3M7RXA1</accession>
<feature type="transmembrane region" description="Helical" evidence="1">
    <location>
        <begin position="12"/>
        <end position="35"/>
    </location>
</feature>
<name>A0A3M7RXA1_BRAPC</name>
<dbReference type="AlphaFoldDB" id="A0A3M7RXA1"/>
<dbReference type="Proteomes" id="UP000276133">
    <property type="component" value="Unassembled WGS sequence"/>
</dbReference>
<protein>
    <submittedName>
        <fullName evidence="2">Uncharacterized protein</fullName>
    </submittedName>
</protein>
<proteinExistence type="predicted"/>
<reference evidence="2 3" key="1">
    <citation type="journal article" date="2018" name="Sci. Rep.">
        <title>Genomic signatures of local adaptation to the degree of environmental predictability in rotifers.</title>
        <authorList>
            <person name="Franch-Gras L."/>
            <person name="Hahn C."/>
            <person name="Garcia-Roger E.M."/>
            <person name="Carmona M.J."/>
            <person name="Serra M."/>
            <person name="Gomez A."/>
        </authorList>
    </citation>
    <scope>NUCLEOTIDE SEQUENCE [LARGE SCALE GENOMIC DNA]</scope>
    <source>
        <strain evidence="2">HYR1</strain>
    </source>
</reference>
<keyword evidence="1" id="KW-0812">Transmembrane</keyword>
<keyword evidence="1" id="KW-1133">Transmembrane helix</keyword>
<keyword evidence="1" id="KW-0472">Membrane</keyword>
<sequence>MICARRSYKEAFRIISSSSFLIADHVLFIAFNLWLKSLTFTFYHQIRISCLELTKNKKAGYN</sequence>
<keyword evidence="3" id="KW-1185">Reference proteome</keyword>
<gene>
    <name evidence="2" type="ORF">BpHYR1_049225</name>
</gene>
<evidence type="ECO:0000313" key="3">
    <source>
        <dbReference type="Proteomes" id="UP000276133"/>
    </source>
</evidence>
<evidence type="ECO:0000313" key="2">
    <source>
        <dbReference type="EMBL" id="RNA28069.1"/>
    </source>
</evidence>
<dbReference type="EMBL" id="REGN01002441">
    <property type="protein sequence ID" value="RNA28069.1"/>
    <property type="molecule type" value="Genomic_DNA"/>
</dbReference>
<organism evidence="2 3">
    <name type="scientific">Brachionus plicatilis</name>
    <name type="common">Marine rotifer</name>
    <name type="synonym">Brachionus muelleri</name>
    <dbReference type="NCBI Taxonomy" id="10195"/>
    <lineage>
        <taxon>Eukaryota</taxon>
        <taxon>Metazoa</taxon>
        <taxon>Spiralia</taxon>
        <taxon>Gnathifera</taxon>
        <taxon>Rotifera</taxon>
        <taxon>Eurotatoria</taxon>
        <taxon>Monogononta</taxon>
        <taxon>Pseudotrocha</taxon>
        <taxon>Ploima</taxon>
        <taxon>Brachionidae</taxon>
        <taxon>Brachionus</taxon>
    </lineage>
</organism>
<evidence type="ECO:0000256" key="1">
    <source>
        <dbReference type="SAM" id="Phobius"/>
    </source>
</evidence>
<comment type="caution">
    <text evidence="2">The sequence shown here is derived from an EMBL/GenBank/DDBJ whole genome shotgun (WGS) entry which is preliminary data.</text>
</comment>